<feature type="region of interest" description="Disordered" evidence="1">
    <location>
        <begin position="1"/>
        <end position="21"/>
    </location>
</feature>
<protein>
    <submittedName>
        <fullName evidence="2">Uncharacterized protein</fullName>
    </submittedName>
</protein>
<dbReference type="EMBL" id="KZ772774">
    <property type="protein sequence ID" value="PTQ32178.1"/>
    <property type="molecule type" value="Genomic_DNA"/>
</dbReference>
<sequence length="79" mass="8888">MAARVSGPSKRGPIVAYRGQPGRGTKMTKCITVTDLDLRLPIFVDLSLTRLDSPPRDFTLHRYRVTKCVSKNRVENCNI</sequence>
<evidence type="ECO:0000313" key="3">
    <source>
        <dbReference type="Proteomes" id="UP000244005"/>
    </source>
</evidence>
<dbReference type="Proteomes" id="UP000244005">
    <property type="component" value="Unassembled WGS sequence"/>
</dbReference>
<dbReference type="AlphaFoldDB" id="A0A2R6WEA0"/>
<proteinExistence type="predicted"/>
<keyword evidence="3" id="KW-1185">Reference proteome</keyword>
<gene>
    <name evidence="2" type="ORF">MARPO_0102s0043</name>
</gene>
<evidence type="ECO:0000256" key="1">
    <source>
        <dbReference type="SAM" id="MobiDB-lite"/>
    </source>
</evidence>
<evidence type="ECO:0000313" key="2">
    <source>
        <dbReference type="EMBL" id="PTQ32178.1"/>
    </source>
</evidence>
<organism evidence="2 3">
    <name type="scientific">Marchantia polymorpha</name>
    <name type="common">Common liverwort</name>
    <name type="synonym">Marchantia aquatica</name>
    <dbReference type="NCBI Taxonomy" id="3197"/>
    <lineage>
        <taxon>Eukaryota</taxon>
        <taxon>Viridiplantae</taxon>
        <taxon>Streptophyta</taxon>
        <taxon>Embryophyta</taxon>
        <taxon>Marchantiophyta</taxon>
        <taxon>Marchantiopsida</taxon>
        <taxon>Marchantiidae</taxon>
        <taxon>Marchantiales</taxon>
        <taxon>Marchantiaceae</taxon>
        <taxon>Marchantia</taxon>
    </lineage>
</organism>
<accession>A0A2R6WEA0</accession>
<dbReference type="Gramene" id="Mp7g17970.1">
    <property type="protein sequence ID" value="Mp7g17970.1.cds1"/>
    <property type="gene ID" value="Mp7g17970"/>
</dbReference>
<reference evidence="3" key="1">
    <citation type="journal article" date="2017" name="Cell">
        <title>Insights into land plant evolution garnered from the Marchantia polymorpha genome.</title>
        <authorList>
            <person name="Bowman J.L."/>
            <person name="Kohchi T."/>
            <person name="Yamato K.T."/>
            <person name="Jenkins J."/>
            <person name="Shu S."/>
            <person name="Ishizaki K."/>
            <person name="Yamaoka S."/>
            <person name="Nishihama R."/>
            <person name="Nakamura Y."/>
            <person name="Berger F."/>
            <person name="Adam C."/>
            <person name="Aki S.S."/>
            <person name="Althoff F."/>
            <person name="Araki T."/>
            <person name="Arteaga-Vazquez M.A."/>
            <person name="Balasubrmanian S."/>
            <person name="Barry K."/>
            <person name="Bauer D."/>
            <person name="Boehm C.R."/>
            <person name="Briginshaw L."/>
            <person name="Caballero-Perez J."/>
            <person name="Catarino B."/>
            <person name="Chen F."/>
            <person name="Chiyoda S."/>
            <person name="Chovatia M."/>
            <person name="Davies K.M."/>
            <person name="Delmans M."/>
            <person name="Demura T."/>
            <person name="Dierschke T."/>
            <person name="Dolan L."/>
            <person name="Dorantes-Acosta A.E."/>
            <person name="Eklund D.M."/>
            <person name="Florent S.N."/>
            <person name="Flores-Sandoval E."/>
            <person name="Fujiyama A."/>
            <person name="Fukuzawa H."/>
            <person name="Galik B."/>
            <person name="Grimanelli D."/>
            <person name="Grimwood J."/>
            <person name="Grossniklaus U."/>
            <person name="Hamada T."/>
            <person name="Haseloff J."/>
            <person name="Hetherington A.J."/>
            <person name="Higo A."/>
            <person name="Hirakawa Y."/>
            <person name="Hundley H.N."/>
            <person name="Ikeda Y."/>
            <person name="Inoue K."/>
            <person name="Inoue S.I."/>
            <person name="Ishida S."/>
            <person name="Jia Q."/>
            <person name="Kakita M."/>
            <person name="Kanazawa T."/>
            <person name="Kawai Y."/>
            <person name="Kawashima T."/>
            <person name="Kennedy M."/>
            <person name="Kinose K."/>
            <person name="Kinoshita T."/>
            <person name="Kohara Y."/>
            <person name="Koide E."/>
            <person name="Komatsu K."/>
            <person name="Kopischke S."/>
            <person name="Kubo M."/>
            <person name="Kyozuka J."/>
            <person name="Lagercrantz U."/>
            <person name="Lin S.S."/>
            <person name="Lindquist E."/>
            <person name="Lipzen A.M."/>
            <person name="Lu C.W."/>
            <person name="De Luna E."/>
            <person name="Martienssen R.A."/>
            <person name="Minamino N."/>
            <person name="Mizutani M."/>
            <person name="Mizutani M."/>
            <person name="Mochizuki N."/>
            <person name="Monte I."/>
            <person name="Mosher R."/>
            <person name="Nagasaki H."/>
            <person name="Nakagami H."/>
            <person name="Naramoto S."/>
            <person name="Nishitani K."/>
            <person name="Ohtani M."/>
            <person name="Okamoto T."/>
            <person name="Okumura M."/>
            <person name="Phillips J."/>
            <person name="Pollak B."/>
            <person name="Reinders A."/>
            <person name="Rovekamp M."/>
            <person name="Sano R."/>
            <person name="Sawa S."/>
            <person name="Schmid M.W."/>
            <person name="Shirakawa M."/>
            <person name="Solano R."/>
            <person name="Spunde A."/>
            <person name="Suetsugu N."/>
            <person name="Sugano S."/>
            <person name="Sugiyama A."/>
            <person name="Sun R."/>
            <person name="Suzuki Y."/>
            <person name="Takenaka M."/>
            <person name="Takezawa D."/>
            <person name="Tomogane H."/>
            <person name="Tsuzuki M."/>
            <person name="Ueda T."/>
            <person name="Umeda M."/>
            <person name="Ward J.M."/>
            <person name="Watanabe Y."/>
            <person name="Yazaki K."/>
            <person name="Yokoyama R."/>
            <person name="Yoshitake Y."/>
            <person name="Yotsui I."/>
            <person name="Zachgo S."/>
            <person name="Schmutz J."/>
        </authorList>
    </citation>
    <scope>NUCLEOTIDE SEQUENCE [LARGE SCALE GENOMIC DNA]</scope>
    <source>
        <strain evidence="3">Tak-1</strain>
    </source>
</reference>
<name>A0A2R6WEA0_MARPO</name>